<reference evidence="1" key="1">
    <citation type="submission" date="2022-06" db="EMBL/GenBank/DDBJ databases">
        <title>Phylogenomic reconstructions and comparative analyses of Kickxellomycotina fungi.</title>
        <authorList>
            <person name="Reynolds N.K."/>
            <person name="Stajich J.E."/>
            <person name="Barry K."/>
            <person name="Grigoriev I.V."/>
            <person name="Crous P."/>
            <person name="Smith M.E."/>
        </authorList>
    </citation>
    <scope>NUCLEOTIDE SEQUENCE</scope>
    <source>
        <strain evidence="1">RSA 2271</strain>
    </source>
</reference>
<sequence>WYPNNDVKAFDAALTRYVGDRQDTEQLQVLFRCPGLSSDDNGEGNGTTNRDLGRSNVRYRRSVLCGQIIAGEANIKKCYGDGRSTNNGTLDTPTLDGISRNSDTSVLQLAFNDPNARQHRPLPLCKTTCHAWARSIGDLIRNETVCPPSDGVNRKGNLDNIYQVCDSSALNGKNGECISGEENEQDTCGYKRVEDWCRYCEHAYMHPDLCEAVGVPLSDLLSQGRSGDSTSAEGDEDGDHSHSDDYLSLVRQNSDLFDRLAAERSRARRYRQATIGLGVLLGILPLLALPYIFFLWRRHQRARSFYLSNISPLSSGPHNEKGDSGDTSLARRAGVLGRSVKANSDSGIFGKPTFETLDGQANTKAAGNVPGASQGSPAKHQSQQQPQQQQHEEEDFVDIFLRAVNRPREVVRAFFGRREDEISLQKGDVVQIQMVFDDGWVVGRNMRTGEEGSFPLMCIMTNLPTQMPSEWTTTLAANETRRSSIAKECRNEYQKRRLSNNGGTDHRNKEVSYRDNVGPGSGDKDKTLDSYISDSTPRDSSASEGAWRLGSGRLITLLVGKVAKLLSLGGFTASQRAKKPSNGRGTAMPRISSPMAHNPSSNPTIPTNSSL</sequence>
<feature type="non-terminal residue" evidence="1">
    <location>
        <position position="1"/>
    </location>
</feature>
<organism evidence="1 2">
    <name type="scientific">Spiromyces aspiralis</name>
    <dbReference type="NCBI Taxonomy" id="68401"/>
    <lineage>
        <taxon>Eukaryota</taxon>
        <taxon>Fungi</taxon>
        <taxon>Fungi incertae sedis</taxon>
        <taxon>Zoopagomycota</taxon>
        <taxon>Kickxellomycotina</taxon>
        <taxon>Kickxellomycetes</taxon>
        <taxon>Kickxellales</taxon>
        <taxon>Kickxellaceae</taxon>
        <taxon>Spiromyces</taxon>
    </lineage>
</organism>
<evidence type="ECO:0000313" key="1">
    <source>
        <dbReference type="EMBL" id="KAJ1673585.1"/>
    </source>
</evidence>
<comment type="caution">
    <text evidence="1">The sequence shown here is derived from an EMBL/GenBank/DDBJ whole genome shotgun (WGS) entry which is preliminary data.</text>
</comment>
<proteinExistence type="predicted"/>
<protein>
    <submittedName>
        <fullName evidence="1">Uncharacterized protein</fullName>
    </submittedName>
</protein>
<accession>A0ACC1HDY4</accession>
<keyword evidence="2" id="KW-1185">Reference proteome</keyword>
<dbReference type="EMBL" id="JAMZIH010006779">
    <property type="protein sequence ID" value="KAJ1673585.1"/>
    <property type="molecule type" value="Genomic_DNA"/>
</dbReference>
<dbReference type="Proteomes" id="UP001145114">
    <property type="component" value="Unassembled WGS sequence"/>
</dbReference>
<name>A0ACC1HDY4_9FUNG</name>
<feature type="non-terminal residue" evidence="1">
    <location>
        <position position="611"/>
    </location>
</feature>
<evidence type="ECO:0000313" key="2">
    <source>
        <dbReference type="Proteomes" id="UP001145114"/>
    </source>
</evidence>
<gene>
    <name evidence="1" type="ORF">EV182_004946</name>
</gene>